<dbReference type="Proteomes" id="UP000316726">
    <property type="component" value="Chromosome 4"/>
</dbReference>
<sequence length="459" mass="52797">MKKSYDDGKVLIRWDEDVKTERTNFWKLFKLQARLSGISVCFGFCIMLLVGLATSNLLRTTCSYVVDRKYDDYTDLKEEFFSCALNHWSSLLLYRPLTMLWLLLTTFTVWNTFIYKTKKDKVFAVVFAVLAFFISTFTYFTDGKAVAFHQIGDPKYNSVNNETYATSMMLFPYMSIITVTVLYLLITRATRKGAGVIVFVCLMIEIAGYYVYSAALENLLIKGTPVWQIVLFRYVFHEIFWGIVLWGYRVIIRNSMGLDAGAEALLMCKVVTVKAIYAKFLLVQLKGFGQIIAINFFDALMNFFMRSLYVIYDEWFMNMQYGNRAAKAIISTQEENYLRTFEAQAETFASAPAVFITGGLLLFGHFQPVAGEAVNHTKVIIDIAVQLVTNFASDWLSMVAEDKFFAAQHSKVFKKRMPYWTMKMFFMQLLGLALFMLGSGYSPFCPHKYDHGIMLEYCG</sequence>
<feature type="transmembrane region" description="Helical" evidence="1">
    <location>
        <begin position="264"/>
        <end position="282"/>
    </location>
</feature>
<feature type="transmembrane region" description="Helical" evidence="1">
    <location>
        <begin position="288"/>
        <end position="312"/>
    </location>
</feature>
<feature type="transmembrane region" description="Helical" evidence="1">
    <location>
        <begin position="35"/>
        <end position="58"/>
    </location>
</feature>
<name>A0A5B8MIU8_9CHLO</name>
<evidence type="ECO:0000313" key="3">
    <source>
        <dbReference type="Proteomes" id="UP000316726"/>
    </source>
</evidence>
<proteinExistence type="predicted"/>
<accession>A0A5B8MIU8</accession>
<dbReference type="EMBL" id="CP031037">
    <property type="protein sequence ID" value="QDZ20383.1"/>
    <property type="molecule type" value="Genomic_DNA"/>
</dbReference>
<feature type="transmembrane region" description="Helical" evidence="1">
    <location>
        <begin position="193"/>
        <end position="212"/>
    </location>
</feature>
<evidence type="ECO:0000256" key="1">
    <source>
        <dbReference type="SAM" id="Phobius"/>
    </source>
</evidence>
<protein>
    <submittedName>
        <fullName evidence="2">Uncharacterized protein</fullName>
    </submittedName>
</protein>
<reference evidence="2 3" key="1">
    <citation type="submission" date="2018-07" db="EMBL/GenBank/DDBJ databases">
        <title>The complete nuclear genome of the prasinophyte Chloropicon primus (CCMP1205).</title>
        <authorList>
            <person name="Pombert J.-F."/>
            <person name="Otis C."/>
            <person name="Turmel M."/>
            <person name="Lemieux C."/>
        </authorList>
    </citation>
    <scope>NUCLEOTIDE SEQUENCE [LARGE SCALE GENOMIC DNA]</scope>
    <source>
        <strain evidence="2 3">CCMP1205</strain>
    </source>
</reference>
<organism evidence="2 3">
    <name type="scientific">Chloropicon primus</name>
    <dbReference type="NCBI Taxonomy" id="1764295"/>
    <lineage>
        <taxon>Eukaryota</taxon>
        <taxon>Viridiplantae</taxon>
        <taxon>Chlorophyta</taxon>
        <taxon>Chloropicophyceae</taxon>
        <taxon>Chloropicales</taxon>
        <taxon>Chloropicaceae</taxon>
        <taxon>Chloropicon</taxon>
    </lineage>
</organism>
<feature type="transmembrane region" description="Helical" evidence="1">
    <location>
        <begin position="122"/>
        <end position="140"/>
    </location>
</feature>
<dbReference type="AlphaFoldDB" id="A0A5B8MIU8"/>
<feature type="transmembrane region" description="Helical" evidence="1">
    <location>
        <begin position="424"/>
        <end position="444"/>
    </location>
</feature>
<keyword evidence="3" id="KW-1185">Reference proteome</keyword>
<keyword evidence="1" id="KW-0812">Transmembrane</keyword>
<feature type="transmembrane region" description="Helical" evidence="1">
    <location>
        <begin position="164"/>
        <end position="186"/>
    </location>
</feature>
<feature type="transmembrane region" description="Helical" evidence="1">
    <location>
        <begin position="98"/>
        <end position="115"/>
    </location>
</feature>
<keyword evidence="1" id="KW-0472">Membrane</keyword>
<keyword evidence="1" id="KW-1133">Transmembrane helix</keyword>
<feature type="transmembrane region" description="Helical" evidence="1">
    <location>
        <begin position="232"/>
        <end position="252"/>
    </location>
</feature>
<gene>
    <name evidence="2" type="ORF">A3770_04p29010</name>
</gene>
<evidence type="ECO:0000313" key="2">
    <source>
        <dbReference type="EMBL" id="QDZ20383.1"/>
    </source>
</evidence>